<protein>
    <submittedName>
        <fullName evidence="6">AcrR family transcriptional regulator</fullName>
    </submittedName>
</protein>
<keyword evidence="7" id="KW-1185">Reference proteome</keyword>
<dbReference type="InterPro" id="IPR001647">
    <property type="entry name" value="HTH_TetR"/>
</dbReference>
<evidence type="ECO:0000313" key="6">
    <source>
        <dbReference type="EMBL" id="MCP2351196.1"/>
    </source>
</evidence>
<evidence type="ECO:0000259" key="5">
    <source>
        <dbReference type="PROSITE" id="PS50977"/>
    </source>
</evidence>
<dbReference type="InterPro" id="IPR011075">
    <property type="entry name" value="TetR_C"/>
</dbReference>
<feature type="DNA-binding region" description="H-T-H motif" evidence="4">
    <location>
        <begin position="41"/>
        <end position="60"/>
    </location>
</feature>
<proteinExistence type="predicted"/>
<dbReference type="Pfam" id="PF16859">
    <property type="entry name" value="TetR_C_11"/>
    <property type="match status" value="1"/>
</dbReference>
<keyword evidence="1" id="KW-0805">Transcription regulation</keyword>
<evidence type="ECO:0000256" key="3">
    <source>
        <dbReference type="ARBA" id="ARBA00023163"/>
    </source>
</evidence>
<name>A0ABT1KB09_9ACTN</name>
<feature type="domain" description="HTH tetR-type" evidence="5">
    <location>
        <begin position="18"/>
        <end position="78"/>
    </location>
</feature>
<evidence type="ECO:0000256" key="1">
    <source>
        <dbReference type="ARBA" id="ARBA00023015"/>
    </source>
</evidence>
<evidence type="ECO:0000256" key="4">
    <source>
        <dbReference type="PROSITE-ProRule" id="PRU00335"/>
    </source>
</evidence>
<dbReference type="PRINTS" id="PR00455">
    <property type="entry name" value="HTHTETR"/>
</dbReference>
<sequence>MDRRGAVAGVERGRPRDPGNDAAILDAALDLLIERGAGGTSIEGVAQRAGVAKLTVYRRWRTREDLLMAALEHARDPDLQAPPSVGGSLEEVIGHVAGLLSRPRFRALMARVIGASVDHPKLVTAYTERHLRPRLEALAEVARRAVADGQLPPGTDPGVLEDVLAGSIGFVLLRGEEEVTAAEVERRLRALLGHVGYQPPR</sequence>
<reference evidence="6 7" key="1">
    <citation type="submission" date="2022-06" db="EMBL/GenBank/DDBJ databases">
        <title>Sequencing the genomes of 1000 actinobacteria strains.</title>
        <authorList>
            <person name="Klenk H.-P."/>
        </authorList>
    </citation>
    <scope>NUCLEOTIDE SEQUENCE [LARGE SCALE GENOMIC DNA]</scope>
    <source>
        <strain evidence="6 7">DSM 44170</strain>
    </source>
</reference>
<dbReference type="Gene3D" id="1.10.357.10">
    <property type="entry name" value="Tetracycline Repressor, domain 2"/>
    <property type="match status" value="1"/>
</dbReference>
<dbReference type="PROSITE" id="PS50977">
    <property type="entry name" value="HTH_TETR_2"/>
    <property type="match status" value="1"/>
</dbReference>
<dbReference type="InterPro" id="IPR009057">
    <property type="entry name" value="Homeodomain-like_sf"/>
</dbReference>
<dbReference type="Pfam" id="PF00440">
    <property type="entry name" value="TetR_N"/>
    <property type="match status" value="1"/>
</dbReference>
<keyword evidence="2 4" id="KW-0238">DNA-binding</keyword>
<dbReference type="Proteomes" id="UP001320766">
    <property type="component" value="Unassembled WGS sequence"/>
</dbReference>
<comment type="caution">
    <text evidence="6">The sequence shown here is derived from an EMBL/GenBank/DDBJ whole genome shotgun (WGS) entry which is preliminary data.</text>
</comment>
<accession>A0ABT1KB09</accession>
<dbReference type="PANTHER" id="PTHR30055:SF148">
    <property type="entry name" value="TETR-FAMILY TRANSCRIPTIONAL REGULATOR"/>
    <property type="match status" value="1"/>
</dbReference>
<dbReference type="InterPro" id="IPR050109">
    <property type="entry name" value="HTH-type_TetR-like_transc_reg"/>
</dbReference>
<evidence type="ECO:0000313" key="7">
    <source>
        <dbReference type="Proteomes" id="UP001320766"/>
    </source>
</evidence>
<keyword evidence="3" id="KW-0804">Transcription</keyword>
<dbReference type="InterPro" id="IPR036271">
    <property type="entry name" value="Tet_transcr_reg_TetR-rel_C_sf"/>
</dbReference>
<evidence type="ECO:0000256" key="2">
    <source>
        <dbReference type="ARBA" id="ARBA00023125"/>
    </source>
</evidence>
<gene>
    <name evidence="6" type="ORF">HD595_007318</name>
</gene>
<dbReference type="SUPFAM" id="SSF46689">
    <property type="entry name" value="Homeodomain-like"/>
    <property type="match status" value="1"/>
</dbReference>
<dbReference type="Gene3D" id="1.10.10.60">
    <property type="entry name" value="Homeodomain-like"/>
    <property type="match status" value="1"/>
</dbReference>
<dbReference type="PANTHER" id="PTHR30055">
    <property type="entry name" value="HTH-TYPE TRANSCRIPTIONAL REGULATOR RUTR"/>
    <property type="match status" value="1"/>
</dbReference>
<dbReference type="EMBL" id="JAMZEC010000001">
    <property type="protein sequence ID" value="MCP2351196.1"/>
    <property type="molecule type" value="Genomic_DNA"/>
</dbReference>
<organism evidence="6 7">
    <name type="scientific">Nonomuraea roseoviolacea subsp. carminata</name>
    <dbReference type="NCBI Taxonomy" id="160689"/>
    <lineage>
        <taxon>Bacteria</taxon>
        <taxon>Bacillati</taxon>
        <taxon>Actinomycetota</taxon>
        <taxon>Actinomycetes</taxon>
        <taxon>Streptosporangiales</taxon>
        <taxon>Streptosporangiaceae</taxon>
        <taxon>Nonomuraea</taxon>
    </lineage>
</organism>
<dbReference type="SUPFAM" id="SSF48498">
    <property type="entry name" value="Tetracyclin repressor-like, C-terminal domain"/>
    <property type="match status" value="1"/>
</dbReference>